<reference evidence="7" key="1">
    <citation type="submission" date="2023-06" db="EMBL/GenBank/DDBJ databases">
        <authorList>
            <person name="Zhang S."/>
        </authorList>
    </citation>
    <scope>NUCLEOTIDE SEQUENCE</scope>
    <source>
        <strain evidence="7">SG2303</strain>
    </source>
</reference>
<dbReference type="SUPFAM" id="SSF46689">
    <property type="entry name" value="Homeodomain-like"/>
    <property type="match status" value="1"/>
</dbReference>
<keyword evidence="5" id="KW-1133">Transmembrane helix</keyword>
<dbReference type="PRINTS" id="PR00455">
    <property type="entry name" value="HTHTETR"/>
</dbReference>
<name>A0ABT7XS42_9NEIS</name>
<evidence type="ECO:0000256" key="1">
    <source>
        <dbReference type="ARBA" id="ARBA00023015"/>
    </source>
</evidence>
<evidence type="ECO:0000313" key="7">
    <source>
        <dbReference type="EMBL" id="MDN0076605.1"/>
    </source>
</evidence>
<evidence type="ECO:0000259" key="6">
    <source>
        <dbReference type="PROSITE" id="PS50977"/>
    </source>
</evidence>
<feature type="domain" description="HTH tetR-type" evidence="6">
    <location>
        <begin position="2"/>
        <end position="62"/>
    </location>
</feature>
<gene>
    <name evidence="7" type="ORF">QU481_17195</name>
</gene>
<keyword evidence="3" id="KW-0804">Transcription</keyword>
<feature type="DNA-binding region" description="H-T-H motif" evidence="4">
    <location>
        <begin position="25"/>
        <end position="44"/>
    </location>
</feature>
<feature type="transmembrane region" description="Helical" evidence="5">
    <location>
        <begin position="139"/>
        <end position="157"/>
    </location>
</feature>
<proteinExistence type="predicted"/>
<dbReference type="InterPro" id="IPR049513">
    <property type="entry name" value="TetR_C_40"/>
</dbReference>
<keyword evidence="8" id="KW-1185">Reference proteome</keyword>
<organism evidence="7 8">
    <name type="scientific">Crenobacter oryzisoli</name>
    <dbReference type="NCBI Taxonomy" id="3056844"/>
    <lineage>
        <taxon>Bacteria</taxon>
        <taxon>Pseudomonadati</taxon>
        <taxon>Pseudomonadota</taxon>
        <taxon>Betaproteobacteria</taxon>
        <taxon>Neisseriales</taxon>
        <taxon>Neisseriaceae</taxon>
        <taxon>Crenobacter</taxon>
    </lineage>
</organism>
<dbReference type="RefSeq" id="WP_289831257.1">
    <property type="nucleotide sequence ID" value="NZ_JAUEDK010000037.1"/>
</dbReference>
<dbReference type="InterPro" id="IPR050109">
    <property type="entry name" value="HTH-type_TetR-like_transc_reg"/>
</dbReference>
<dbReference type="Proteomes" id="UP001168540">
    <property type="component" value="Unassembled WGS sequence"/>
</dbReference>
<keyword evidence="2 4" id="KW-0238">DNA-binding</keyword>
<dbReference type="Pfam" id="PF00440">
    <property type="entry name" value="TetR_N"/>
    <property type="match status" value="1"/>
</dbReference>
<sequence length="200" mass="22323">MTPALRRIHQAALRLFAERGDSQITIRDLAEAAGIARGTVYNNLAHPETLLEDVAAQLVDEMQRRVVNSMEMVEDPVQRLAFGMRFFIRRAHEEPEWGRFFMRFAFSNATLREVWTGAPTKDLEMGLEQGRYKISTDQLLSVVAMVAGSVLGAMLLVQEGYKTWREAGSDTTQLLLMGLGVDLENALSYAGAELPPLLPL</sequence>
<keyword evidence="5" id="KW-0812">Transmembrane</keyword>
<evidence type="ECO:0000256" key="5">
    <source>
        <dbReference type="SAM" id="Phobius"/>
    </source>
</evidence>
<dbReference type="InterPro" id="IPR001647">
    <property type="entry name" value="HTH_TetR"/>
</dbReference>
<dbReference type="PANTHER" id="PTHR30055">
    <property type="entry name" value="HTH-TYPE TRANSCRIPTIONAL REGULATOR RUTR"/>
    <property type="match status" value="1"/>
</dbReference>
<evidence type="ECO:0000256" key="2">
    <source>
        <dbReference type="ARBA" id="ARBA00023125"/>
    </source>
</evidence>
<evidence type="ECO:0000313" key="8">
    <source>
        <dbReference type="Proteomes" id="UP001168540"/>
    </source>
</evidence>
<protein>
    <submittedName>
        <fullName evidence="7">TetR family transcriptional regulator</fullName>
    </submittedName>
</protein>
<dbReference type="Pfam" id="PF21306">
    <property type="entry name" value="TetR_C_40"/>
    <property type="match status" value="1"/>
</dbReference>
<keyword evidence="5" id="KW-0472">Membrane</keyword>
<dbReference type="PANTHER" id="PTHR30055:SF234">
    <property type="entry name" value="HTH-TYPE TRANSCRIPTIONAL REGULATOR BETI"/>
    <property type="match status" value="1"/>
</dbReference>
<keyword evidence="1" id="KW-0805">Transcription regulation</keyword>
<evidence type="ECO:0000256" key="4">
    <source>
        <dbReference type="PROSITE-ProRule" id="PRU00335"/>
    </source>
</evidence>
<comment type="caution">
    <text evidence="7">The sequence shown here is derived from an EMBL/GenBank/DDBJ whole genome shotgun (WGS) entry which is preliminary data.</text>
</comment>
<dbReference type="InterPro" id="IPR009057">
    <property type="entry name" value="Homeodomain-like_sf"/>
</dbReference>
<dbReference type="Gene3D" id="1.10.357.10">
    <property type="entry name" value="Tetracycline Repressor, domain 2"/>
    <property type="match status" value="1"/>
</dbReference>
<accession>A0ABT7XS42</accession>
<dbReference type="EMBL" id="JAUEDK010000037">
    <property type="protein sequence ID" value="MDN0076605.1"/>
    <property type="molecule type" value="Genomic_DNA"/>
</dbReference>
<evidence type="ECO:0000256" key="3">
    <source>
        <dbReference type="ARBA" id="ARBA00023163"/>
    </source>
</evidence>
<dbReference type="PROSITE" id="PS50977">
    <property type="entry name" value="HTH_TETR_2"/>
    <property type="match status" value="1"/>
</dbReference>